<dbReference type="Pfam" id="PF05635">
    <property type="entry name" value="23S_rRNA_IVP"/>
    <property type="match status" value="1"/>
</dbReference>
<keyword evidence="2" id="KW-1185">Reference proteome</keyword>
<dbReference type="OrthoDB" id="9811959at2"/>
<proteinExistence type="predicted"/>
<evidence type="ECO:0000313" key="2">
    <source>
        <dbReference type="Proteomes" id="UP000233398"/>
    </source>
</evidence>
<dbReference type="Proteomes" id="UP000233398">
    <property type="component" value="Unassembled WGS sequence"/>
</dbReference>
<reference evidence="1 2" key="1">
    <citation type="submission" date="2017-11" db="EMBL/GenBank/DDBJ databases">
        <title>Rhodohalobacter 15182 sp. nov., isolated from a salt lake.</title>
        <authorList>
            <person name="Han S."/>
        </authorList>
    </citation>
    <scope>NUCLEOTIDE SEQUENCE [LARGE SCALE GENOMIC DNA]</scope>
    <source>
        <strain evidence="1 2">15182</strain>
    </source>
</reference>
<evidence type="ECO:0000313" key="1">
    <source>
        <dbReference type="EMBL" id="PKD44661.1"/>
    </source>
</evidence>
<dbReference type="EMBL" id="PISP01000001">
    <property type="protein sequence ID" value="PKD44661.1"/>
    <property type="molecule type" value="Genomic_DNA"/>
</dbReference>
<organism evidence="1 2">
    <name type="scientific">Rhodohalobacter barkolensis</name>
    <dbReference type="NCBI Taxonomy" id="2053187"/>
    <lineage>
        <taxon>Bacteria</taxon>
        <taxon>Pseudomonadati</taxon>
        <taxon>Balneolota</taxon>
        <taxon>Balneolia</taxon>
        <taxon>Balneolales</taxon>
        <taxon>Balneolaceae</taxon>
        <taxon>Rhodohalobacter</taxon>
    </lineage>
</organism>
<sequence length="122" mass="14021">MRYKFEDLEVWQLSLELNDMVYEASTGLPDIEKFNLVTQINRAVTSISLNIAEGSTSQSDKEQTRFIGYAIRSLIEVIGCIRLMERRGYIIGNELKHKLESKCNILFGKLQAFKRSLMKNGN</sequence>
<dbReference type="InterPro" id="IPR012657">
    <property type="entry name" value="23S_rRNA-intervening_sequence"/>
</dbReference>
<dbReference type="NCBIfam" id="TIGR02436">
    <property type="entry name" value="four helix bundle protein"/>
    <property type="match status" value="1"/>
</dbReference>
<dbReference type="SUPFAM" id="SSF158446">
    <property type="entry name" value="IVS-encoded protein-like"/>
    <property type="match status" value="1"/>
</dbReference>
<name>A0A2N0VKH8_9BACT</name>
<dbReference type="AlphaFoldDB" id="A0A2N0VKH8"/>
<dbReference type="Gene3D" id="1.20.1440.60">
    <property type="entry name" value="23S rRNA-intervening sequence"/>
    <property type="match status" value="1"/>
</dbReference>
<accession>A0A2N0VKH8</accession>
<dbReference type="InterPro" id="IPR036583">
    <property type="entry name" value="23S_rRNA_IVS_sf"/>
</dbReference>
<protein>
    <submittedName>
        <fullName evidence="1">Four helix bundle protein</fullName>
    </submittedName>
</protein>
<dbReference type="PANTHER" id="PTHR38471:SF2">
    <property type="entry name" value="FOUR HELIX BUNDLE PROTEIN"/>
    <property type="match status" value="1"/>
</dbReference>
<dbReference type="PANTHER" id="PTHR38471">
    <property type="entry name" value="FOUR HELIX BUNDLE PROTEIN"/>
    <property type="match status" value="1"/>
</dbReference>
<dbReference type="CDD" id="cd16377">
    <property type="entry name" value="23S_rRNA_IVP_like"/>
    <property type="match status" value="1"/>
</dbReference>
<gene>
    <name evidence="1" type="ORF">CWD77_04140</name>
</gene>
<dbReference type="RefSeq" id="WP_101071952.1">
    <property type="nucleotide sequence ID" value="NZ_PISP01000001.1"/>
</dbReference>
<comment type="caution">
    <text evidence="1">The sequence shown here is derived from an EMBL/GenBank/DDBJ whole genome shotgun (WGS) entry which is preliminary data.</text>
</comment>